<comment type="cofactor">
    <cofactor evidence="7">
        <name>[4Fe-4S] cluster</name>
        <dbReference type="ChEBI" id="CHEBI:49883"/>
    </cofactor>
    <text evidence="7">Binds 1 [4Fe-4S] cluster. The cluster is coordinated with 3 cysteines and an exchangeable S-adenosyl-L-methionine.</text>
</comment>
<dbReference type="PANTHER" id="PTHR43726">
    <property type="entry name" value="3-METHYLORNITHINE SYNTHASE"/>
    <property type="match status" value="1"/>
</dbReference>
<evidence type="ECO:0000313" key="11">
    <source>
        <dbReference type="Proteomes" id="UP000010146"/>
    </source>
</evidence>
<evidence type="ECO:0000256" key="3">
    <source>
        <dbReference type="ARBA" id="ARBA00022723"/>
    </source>
</evidence>
<dbReference type="GO" id="GO:0046872">
    <property type="term" value="F:metal ion binding"/>
    <property type="evidence" value="ECO:0007669"/>
    <property type="project" value="UniProtKB-KW"/>
</dbReference>
<evidence type="ECO:0000256" key="2">
    <source>
        <dbReference type="ARBA" id="ARBA00022691"/>
    </source>
</evidence>
<dbReference type="NCBIfam" id="TIGR03956">
    <property type="entry name" value="rSAM_HydE"/>
    <property type="match status" value="1"/>
</dbReference>
<dbReference type="SMART" id="SM00729">
    <property type="entry name" value="Elp3"/>
    <property type="match status" value="1"/>
</dbReference>
<dbReference type="InterPro" id="IPR013785">
    <property type="entry name" value="Aldolase_TIM"/>
</dbReference>
<dbReference type="RefSeq" id="WP_009610745.1">
    <property type="nucleotide sequence ID" value="NZ_ABXP02000102.1"/>
</dbReference>
<feature type="binding site" evidence="8">
    <location>
        <position position="142"/>
    </location>
    <ligand>
        <name>(3R)-3-methyl-D-ornithine</name>
        <dbReference type="ChEBI" id="CHEBI:64642"/>
    </ligand>
</feature>
<dbReference type="EMBL" id="ABXP02000102">
    <property type="protein sequence ID" value="KKC29252.1"/>
    <property type="molecule type" value="Genomic_DNA"/>
</dbReference>
<feature type="binding site" evidence="7">
    <location>
        <position position="69"/>
    </location>
    <ligand>
        <name>[4Fe-4S] cluster</name>
        <dbReference type="ChEBI" id="CHEBI:49883"/>
        <note>4Fe-4S-S-AdoMet</note>
    </ligand>
</feature>
<dbReference type="InterPro" id="IPR006638">
    <property type="entry name" value="Elp3/MiaA/NifB-like_rSAM"/>
</dbReference>
<dbReference type="InterPro" id="IPR010722">
    <property type="entry name" value="BATS_dom"/>
</dbReference>
<keyword evidence="2 7" id="KW-0949">S-adenosyl-L-methionine</keyword>
<dbReference type="CDD" id="cd01335">
    <property type="entry name" value="Radical_SAM"/>
    <property type="match status" value="1"/>
</dbReference>
<proteinExistence type="predicted"/>
<dbReference type="InterPro" id="IPR007197">
    <property type="entry name" value="rSAM"/>
</dbReference>
<evidence type="ECO:0000256" key="7">
    <source>
        <dbReference type="PIRSR" id="PIRSR004762-1"/>
    </source>
</evidence>
<keyword evidence="5 7" id="KW-0411">Iron-sulfur</keyword>
<dbReference type="PANTHER" id="PTHR43726:SF1">
    <property type="entry name" value="BIOTIN SYNTHASE"/>
    <property type="match status" value="1"/>
</dbReference>
<reference evidence="11" key="3">
    <citation type="submission" date="2015-02" db="EMBL/GenBank/DDBJ databases">
        <title>Genome analysis of three genomes within the thermophilic hydrogenogenic bacterial species Caldanaerobacter subterraneus.</title>
        <authorList>
            <person name="Sant'Anna F.H."/>
            <person name="Lebedinsky A."/>
            <person name="Sokolova T."/>
            <person name="Robb F.T."/>
            <person name="Gonzalez J.M."/>
        </authorList>
    </citation>
    <scope>NUCLEOTIDE SEQUENCE [LARGE SCALE GENOMIC DNA]</scope>
    <source>
        <strain evidence="11">DSM 12653</strain>
    </source>
</reference>
<dbReference type="SUPFAM" id="SSF102114">
    <property type="entry name" value="Radical SAM enzymes"/>
    <property type="match status" value="1"/>
</dbReference>
<keyword evidence="4 7" id="KW-0408">Iron</keyword>
<feature type="binding site" evidence="8">
    <location>
        <position position="167"/>
    </location>
    <ligand>
        <name>S-adenosyl-L-methionine</name>
        <dbReference type="ChEBI" id="CHEBI:59789"/>
    </ligand>
</feature>
<accession>B7R8Z0</accession>
<reference evidence="10 11" key="2">
    <citation type="journal article" date="2015" name="BMC Genomics">
        <title>Analysis of three genomes within the thermophilic bacterial species Caldanaerobacter subterraneus with a focus on carbon monoxide dehydrogenase evolution and hydrolase diversity.</title>
        <authorList>
            <person name="Sant'Anna F.H."/>
            <person name="Lebedinsky A.V."/>
            <person name="Sokolova T.G."/>
            <person name="Robb F.T."/>
            <person name="Gonzalez J.M."/>
        </authorList>
    </citation>
    <scope>NUCLEOTIDE SEQUENCE [LARGE SCALE GENOMIC DNA]</scope>
    <source>
        <strain evidence="10 11">DSM 12653</strain>
    </source>
</reference>
<dbReference type="GO" id="GO:0042364">
    <property type="term" value="P:water-soluble vitamin biosynthetic process"/>
    <property type="evidence" value="ECO:0007669"/>
    <property type="project" value="UniProtKB-ARBA"/>
</dbReference>
<dbReference type="AlphaFoldDB" id="B7R8Z0"/>
<evidence type="ECO:0000256" key="5">
    <source>
        <dbReference type="ARBA" id="ARBA00023014"/>
    </source>
</evidence>
<feature type="binding site" evidence="7">
    <location>
        <position position="73"/>
    </location>
    <ligand>
        <name>[4Fe-4S] cluster</name>
        <dbReference type="ChEBI" id="CHEBI:49883"/>
        <note>4Fe-4S-S-AdoMet</note>
    </ligand>
</feature>
<organism evidence="10 11">
    <name type="scientific">Caldanaerobacter subterraneus subsp. pacificus DSM 12653</name>
    <dbReference type="NCBI Taxonomy" id="391606"/>
    <lineage>
        <taxon>Bacteria</taxon>
        <taxon>Bacillati</taxon>
        <taxon>Bacillota</taxon>
        <taxon>Clostridia</taxon>
        <taxon>Thermoanaerobacterales</taxon>
        <taxon>Thermoanaerobacteraceae</taxon>
        <taxon>Caldanaerobacter</taxon>
    </lineage>
</organism>
<dbReference type="GO" id="GO:0016740">
    <property type="term" value="F:transferase activity"/>
    <property type="evidence" value="ECO:0007669"/>
    <property type="project" value="TreeGrafter"/>
</dbReference>
<feature type="binding site" evidence="8">
    <location>
        <position position="186"/>
    </location>
    <ligand>
        <name>S-adenosyl-L-methionine</name>
        <dbReference type="ChEBI" id="CHEBI:59789"/>
    </ligand>
</feature>
<dbReference type="InterPro" id="IPR024021">
    <property type="entry name" value="FeFe-hyd_HydE_rSAM"/>
</dbReference>
<dbReference type="SFLD" id="SFLDG01060">
    <property type="entry name" value="BATS_domain_containing"/>
    <property type="match status" value="1"/>
</dbReference>
<dbReference type="Proteomes" id="UP000010146">
    <property type="component" value="Unassembled WGS sequence"/>
</dbReference>
<feature type="binding site" evidence="7">
    <location>
        <position position="76"/>
    </location>
    <ligand>
        <name>[4Fe-4S] cluster</name>
        <dbReference type="ChEBI" id="CHEBI:49883"/>
        <note>4Fe-4S-S-AdoMet</note>
    </ligand>
</feature>
<evidence type="ECO:0000256" key="8">
    <source>
        <dbReference type="PIRSR" id="PIRSR004762-2"/>
    </source>
</evidence>
<dbReference type="SFLD" id="SFLDF00348">
    <property type="entry name" value="FeFe_hydrogenase_maturase_(Hyd"/>
    <property type="match status" value="1"/>
</dbReference>
<dbReference type="Pfam" id="PF04055">
    <property type="entry name" value="Radical_SAM"/>
    <property type="match status" value="1"/>
</dbReference>
<comment type="cofactor">
    <cofactor evidence="6">
        <name>[2Fe-2S] cluster</name>
        <dbReference type="ChEBI" id="CHEBI:190135"/>
    </cofactor>
</comment>
<evidence type="ECO:0000256" key="1">
    <source>
        <dbReference type="ARBA" id="ARBA00022485"/>
    </source>
</evidence>
<keyword evidence="3" id="KW-0479">Metal-binding</keyword>
<evidence type="ECO:0000256" key="4">
    <source>
        <dbReference type="ARBA" id="ARBA00023004"/>
    </source>
</evidence>
<dbReference type="PIRSF" id="PIRSF004762">
    <property type="entry name" value="CHP00423"/>
    <property type="match status" value="1"/>
</dbReference>
<evidence type="ECO:0000256" key="6">
    <source>
        <dbReference type="ARBA" id="ARBA00034078"/>
    </source>
</evidence>
<dbReference type="SMART" id="SM00876">
    <property type="entry name" value="BATS"/>
    <property type="match status" value="1"/>
</dbReference>
<dbReference type="GO" id="GO:0044272">
    <property type="term" value="P:sulfur compound biosynthetic process"/>
    <property type="evidence" value="ECO:0007669"/>
    <property type="project" value="UniProtKB-ARBA"/>
</dbReference>
<dbReference type="SFLD" id="SFLDG01280">
    <property type="entry name" value="HydE/PylB-like"/>
    <property type="match status" value="1"/>
</dbReference>
<dbReference type="InterPro" id="IPR058240">
    <property type="entry name" value="rSAM_sf"/>
</dbReference>
<name>B7R8Z0_9THEO</name>
<reference evidence="10 11" key="1">
    <citation type="submission" date="2008-07" db="EMBL/GenBank/DDBJ databases">
        <authorList>
            <person name="Gonzalez J."/>
            <person name="Sokolova T."/>
            <person name="Ferriera S."/>
            <person name="Johnson J."/>
            <person name="Kravitz S."/>
            <person name="Beeson K."/>
            <person name="Sutton G."/>
            <person name="Rogers Y.-H."/>
            <person name="Friedman R."/>
            <person name="Frazier M."/>
            <person name="Venter J.C."/>
        </authorList>
    </citation>
    <scope>NUCLEOTIDE SEQUENCE [LARGE SCALE GENOMIC DNA]</scope>
    <source>
        <strain evidence="10 11">DSM 12653</strain>
    </source>
</reference>
<evidence type="ECO:0000259" key="9">
    <source>
        <dbReference type="PROSITE" id="PS51918"/>
    </source>
</evidence>
<dbReference type="SFLD" id="SFLDS00029">
    <property type="entry name" value="Radical_SAM"/>
    <property type="match status" value="1"/>
</dbReference>
<gene>
    <name evidence="10" type="ORF">CDSM653_01750</name>
</gene>
<keyword evidence="1 7" id="KW-0004">4Fe-4S</keyword>
<dbReference type="PROSITE" id="PS51918">
    <property type="entry name" value="RADICAL_SAM"/>
    <property type="match status" value="1"/>
</dbReference>
<dbReference type="GO" id="GO:0051539">
    <property type="term" value="F:4 iron, 4 sulfur cluster binding"/>
    <property type="evidence" value="ECO:0007669"/>
    <property type="project" value="UniProtKB-KW"/>
</dbReference>
<sequence>MIKELTAEKNISSLIEKLEKQHSLDKKGLIMLLSMENPSELYKAADRVRKKYVGDEVHLRGLIEFSNYCHNTCFYCGLRGPNKAIKRYRMEPEEIIECAKRGVEMELKTIVLQSGEDRYYKITTLCNIVEKIKEMDVAVTLSIGELSKKEYAELKKAGADRYLLRIETTNRELYRKLHPGMSYENRLRCLMDLRELGYEVGTGSLIGLPGQTLEMLADDLLFFKKINADMLGIGPFIPCENTPLEKEKGGDVNLVLKMIALSRLLLPDINIPATTALAVKDKDGYAKGLQCGANVIMPNIGIEEYKRLYKLYPGKVPDDPNEAVNSIENIKKVILSQNRSILDFVSLKPKRLGNTGINKKWA</sequence>
<dbReference type="Gene3D" id="3.20.20.70">
    <property type="entry name" value="Aldolase class I"/>
    <property type="match status" value="1"/>
</dbReference>
<feature type="domain" description="Radical SAM core" evidence="9">
    <location>
        <begin position="55"/>
        <end position="274"/>
    </location>
</feature>
<dbReference type="InterPro" id="IPR034422">
    <property type="entry name" value="HydE/PylB-like"/>
</dbReference>
<comment type="caution">
    <text evidence="10">The sequence shown here is derived from an EMBL/GenBank/DDBJ whole genome shotgun (WGS) entry which is preliminary data.</text>
</comment>
<evidence type="ECO:0000313" key="10">
    <source>
        <dbReference type="EMBL" id="KKC29252.1"/>
    </source>
</evidence>
<protein>
    <submittedName>
        <fullName evidence="10">Biotin synthase</fullName>
    </submittedName>
</protein>
<dbReference type="SFLD" id="SFLDG01082">
    <property type="entry name" value="B12-binding_domain_containing"/>
    <property type="match status" value="1"/>
</dbReference>